<dbReference type="GO" id="GO:0005634">
    <property type="term" value="C:nucleus"/>
    <property type="evidence" value="ECO:0007669"/>
    <property type="project" value="TreeGrafter"/>
</dbReference>
<dbReference type="GO" id="GO:0003682">
    <property type="term" value="F:chromatin binding"/>
    <property type="evidence" value="ECO:0007669"/>
    <property type="project" value="TreeGrafter"/>
</dbReference>
<dbReference type="EMBL" id="CAJDYZ010004880">
    <property type="protein sequence ID" value="CAD1472040.1"/>
    <property type="molecule type" value="Genomic_DNA"/>
</dbReference>
<dbReference type="GO" id="GO:0003887">
    <property type="term" value="F:DNA-directed DNA polymerase activity"/>
    <property type="evidence" value="ECO:0007669"/>
    <property type="project" value="UniProtKB-KW"/>
</dbReference>
<dbReference type="GO" id="GO:0005759">
    <property type="term" value="C:mitochondrial matrix"/>
    <property type="evidence" value="ECO:0007669"/>
    <property type="project" value="TreeGrafter"/>
</dbReference>
<keyword evidence="3" id="KW-0808">Transferase</keyword>
<evidence type="ECO:0000256" key="2">
    <source>
        <dbReference type="ARBA" id="ARBA00012417"/>
    </source>
</evidence>
<dbReference type="AlphaFoldDB" id="A0A6V7GZL2"/>
<name>A0A6V7GZL2_9HYME</name>
<dbReference type="Proteomes" id="UP000752696">
    <property type="component" value="Unassembled WGS sequence"/>
</dbReference>
<gene>
    <name evidence="8" type="ORF">MHI_LOCUS257828</name>
</gene>
<evidence type="ECO:0000256" key="3">
    <source>
        <dbReference type="ARBA" id="ARBA00022932"/>
    </source>
</evidence>
<evidence type="ECO:0000313" key="9">
    <source>
        <dbReference type="Proteomes" id="UP000752696"/>
    </source>
</evidence>
<accession>A0A6V7GZL2</accession>
<comment type="catalytic activity">
    <reaction evidence="5">
        <text>ssDNA + n NTP = ssDNA/pppN(pN)n-1 hybrid + (n-1) diphosphate.</text>
        <dbReference type="EC" id="2.7.7.102"/>
    </reaction>
</comment>
<evidence type="ECO:0000256" key="5">
    <source>
        <dbReference type="ARBA" id="ARBA00044677"/>
    </source>
</evidence>
<dbReference type="PANTHER" id="PTHR31399:SF0">
    <property type="entry name" value="DNA-DIRECTED PRIMASE_POLYMERASE PROTEIN"/>
    <property type="match status" value="1"/>
</dbReference>
<comment type="catalytic activity">
    <reaction evidence="7">
        <text>DNA(n) + a 2'-deoxyribonucleoside 5'-triphosphate = DNA(n+1) + diphosphate</text>
        <dbReference type="Rhea" id="RHEA:22508"/>
        <dbReference type="Rhea" id="RHEA-COMP:17339"/>
        <dbReference type="Rhea" id="RHEA-COMP:17340"/>
        <dbReference type="ChEBI" id="CHEBI:33019"/>
        <dbReference type="ChEBI" id="CHEBI:61560"/>
        <dbReference type="ChEBI" id="CHEBI:173112"/>
        <dbReference type="EC" id="2.7.7.7"/>
    </reaction>
    <physiologicalReaction direction="left-to-right" evidence="7">
        <dbReference type="Rhea" id="RHEA:22509"/>
    </physiologicalReaction>
</comment>
<keyword evidence="3" id="KW-0548">Nucleotidyltransferase</keyword>
<keyword evidence="9" id="KW-1185">Reference proteome</keyword>
<evidence type="ECO:0000256" key="7">
    <source>
        <dbReference type="ARBA" id="ARBA00047303"/>
    </source>
</evidence>
<evidence type="ECO:0000256" key="6">
    <source>
        <dbReference type="ARBA" id="ARBA00044768"/>
    </source>
</evidence>
<dbReference type="EC" id="2.7.7.7" evidence="2"/>
<evidence type="ECO:0000256" key="1">
    <source>
        <dbReference type="ARBA" id="ARBA00009762"/>
    </source>
</evidence>
<dbReference type="GO" id="GO:0006264">
    <property type="term" value="P:mitochondrial DNA replication"/>
    <property type="evidence" value="ECO:0007669"/>
    <property type="project" value="TreeGrafter"/>
</dbReference>
<protein>
    <recommendedName>
        <fullName evidence="4">DNA-directed primase/polymerase protein</fullName>
        <ecNumber evidence="6">2.7.7.102</ecNumber>
        <ecNumber evidence="2">2.7.7.7</ecNumber>
    </recommendedName>
</protein>
<dbReference type="InterPro" id="IPR044917">
    <property type="entry name" value="PRIMPOL"/>
</dbReference>
<comment type="caution">
    <text evidence="8">The sequence shown here is derived from an EMBL/GenBank/DDBJ whole genome shotgun (WGS) entry which is preliminary data.</text>
</comment>
<evidence type="ECO:0000256" key="4">
    <source>
        <dbReference type="ARBA" id="ARBA00026139"/>
    </source>
</evidence>
<organism evidence="8 9">
    <name type="scientific">Heterotrigona itama</name>
    <dbReference type="NCBI Taxonomy" id="395501"/>
    <lineage>
        <taxon>Eukaryota</taxon>
        <taxon>Metazoa</taxon>
        <taxon>Ecdysozoa</taxon>
        <taxon>Arthropoda</taxon>
        <taxon>Hexapoda</taxon>
        <taxon>Insecta</taxon>
        <taxon>Pterygota</taxon>
        <taxon>Neoptera</taxon>
        <taxon>Endopterygota</taxon>
        <taxon>Hymenoptera</taxon>
        <taxon>Apocrita</taxon>
        <taxon>Aculeata</taxon>
        <taxon>Apoidea</taxon>
        <taxon>Anthophila</taxon>
        <taxon>Apidae</taxon>
        <taxon>Heterotrigona</taxon>
    </lineage>
</organism>
<sequence length="447" mass="52941">MSEINFQKFYDTKIIEKVEKQNADSEKEVSKTWAKEHQKMPLSILGPRELWMNFDKQMNALNTASKESNDYDMLCTFVYQIDNGYRKFVVIHPETFWWHYKHLPPERRCSYEVIPENHPCRLYLDLEYSIELNLGHDGTSMTNTLIDIFCMYLLVHWHVICNKYNVVNLDSSTSEKFSRHIIFNTRDVVFKDNYHAGRLVKSVCTDILNYVTSKEKQHNILSCFDKTQVEQLIVETKKGKRLFVDTAVYSKNRHFRIYKSTKWGKQSNLEISNDSKYIPSTVYNDKELSIFLDSLISYFVMKKNLILLEYSENDTVNTNCFKDIVQQYNYQESDNPCSKYPMLDRYISNLISPGKIRTCKHFETAKILVYETVGYRYCENIGRCHKSNNVFWIVNLKNKIIYQKCHDQDCFGFKSKSKQLPEEIYFQIDEEGDMLLNNAITQNSVEK</sequence>
<evidence type="ECO:0000313" key="8">
    <source>
        <dbReference type="EMBL" id="CAD1472040.1"/>
    </source>
</evidence>
<dbReference type="GO" id="GO:0042276">
    <property type="term" value="P:error-prone translesion synthesis"/>
    <property type="evidence" value="ECO:0007669"/>
    <property type="project" value="InterPro"/>
</dbReference>
<dbReference type="GO" id="GO:0031297">
    <property type="term" value="P:replication fork processing"/>
    <property type="evidence" value="ECO:0007669"/>
    <property type="project" value="TreeGrafter"/>
</dbReference>
<dbReference type="GO" id="GO:0009411">
    <property type="term" value="P:response to UV"/>
    <property type="evidence" value="ECO:0007669"/>
    <property type="project" value="TreeGrafter"/>
</dbReference>
<proteinExistence type="inferred from homology"/>
<dbReference type="PANTHER" id="PTHR31399">
    <property type="entry name" value="DNA-DIRECTED PRIMASE / POLYMERASE PROTEIN"/>
    <property type="match status" value="1"/>
</dbReference>
<reference evidence="8" key="1">
    <citation type="submission" date="2020-07" db="EMBL/GenBank/DDBJ databases">
        <authorList>
            <person name="Nazaruddin N."/>
        </authorList>
    </citation>
    <scope>NUCLEOTIDE SEQUENCE</scope>
</reference>
<dbReference type="EC" id="2.7.7.102" evidence="6"/>
<dbReference type="OrthoDB" id="5988181at2759"/>
<comment type="similarity">
    <text evidence="1">Belongs to the eukaryotic-type primase small subunit family.</text>
</comment>
<dbReference type="Pfam" id="PF03121">
    <property type="entry name" value="Herpes_UL52"/>
    <property type="match status" value="1"/>
</dbReference>
<keyword evidence="3" id="KW-0239">DNA-directed DNA polymerase</keyword>